<evidence type="ECO:0000256" key="6">
    <source>
        <dbReference type="RuleBase" id="RU004355"/>
    </source>
</evidence>
<comment type="function">
    <text evidence="5">Bidirectionally degrades single-stranded DNA into large acid-insoluble oligonucleotides, which are then degraded further into small acid-soluble oligonucleotides.</text>
</comment>
<feature type="domain" description="OB-fold nucleic acid binding" evidence="8">
    <location>
        <begin position="13"/>
        <end position="104"/>
    </location>
</feature>
<evidence type="ECO:0000256" key="4">
    <source>
        <dbReference type="ARBA" id="ARBA00022839"/>
    </source>
</evidence>
<keyword evidence="3 5" id="KW-0378">Hydrolase</keyword>
<dbReference type="EC" id="3.1.11.6" evidence="5"/>
<dbReference type="Pfam" id="PF13742">
    <property type="entry name" value="tRNA_anti_2"/>
    <property type="match status" value="1"/>
</dbReference>
<gene>
    <name evidence="5" type="primary">xseA</name>
    <name evidence="9" type="ORF">B5766_09015</name>
</gene>
<evidence type="ECO:0000259" key="7">
    <source>
        <dbReference type="Pfam" id="PF02601"/>
    </source>
</evidence>
<dbReference type="InterPro" id="IPR025824">
    <property type="entry name" value="OB-fold_nuc-bd_dom"/>
</dbReference>
<keyword evidence="4 5" id="KW-0269">Exonuclease</keyword>
<evidence type="ECO:0000256" key="2">
    <source>
        <dbReference type="ARBA" id="ARBA00022722"/>
    </source>
</evidence>
<dbReference type="GO" id="GO:0009318">
    <property type="term" value="C:exodeoxyribonuclease VII complex"/>
    <property type="evidence" value="ECO:0007669"/>
    <property type="project" value="UniProtKB-UniRule"/>
</dbReference>
<comment type="subunit">
    <text evidence="5">Heterooligomer composed of large and small subunits.</text>
</comment>
<feature type="domain" description="Exonuclease VII large subunit C-terminal" evidence="7">
    <location>
        <begin position="128"/>
        <end position="320"/>
    </location>
</feature>
<keyword evidence="2 5" id="KW-0540">Nuclease</keyword>
<evidence type="ECO:0000259" key="8">
    <source>
        <dbReference type="Pfam" id="PF13742"/>
    </source>
</evidence>
<evidence type="ECO:0000313" key="10">
    <source>
        <dbReference type="Proteomes" id="UP000219994"/>
    </source>
</evidence>
<organism evidence="9 10">
    <name type="scientific">Candidatus Lumbricidiphila eiseniae</name>
    <dbReference type="NCBI Taxonomy" id="1969409"/>
    <lineage>
        <taxon>Bacteria</taxon>
        <taxon>Bacillati</taxon>
        <taxon>Actinomycetota</taxon>
        <taxon>Actinomycetes</taxon>
        <taxon>Micrococcales</taxon>
        <taxon>Microbacteriaceae</taxon>
        <taxon>Candidatus Lumbricidiphila</taxon>
    </lineage>
</organism>
<comment type="similarity">
    <text evidence="5 6">Belongs to the XseA family.</text>
</comment>
<dbReference type="Proteomes" id="UP000219994">
    <property type="component" value="Unassembled WGS sequence"/>
</dbReference>
<keyword evidence="1 5" id="KW-0963">Cytoplasm</keyword>
<evidence type="ECO:0000313" key="9">
    <source>
        <dbReference type="EMBL" id="PDQ34892.1"/>
    </source>
</evidence>
<dbReference type="PANTHER" id="PTHR30008:SF0">
    <property type="entry name" value="EXODEOXYRIBONUCLEASE 7 LARGE SUBUNIT"/>
    <property type="match status" value="1"/>
</dbReference>
<dbReference type="GO" id="GO:0003676">
    <property type="term" value="F:nucleic acid binding"/>
    <property type="evidence" value="ECO:0007669"/>
    <property type="project" value="InterPro"/>
</dbReference>
<proteinExistence type="inferred from homology"/>
<protein>
    <recommendedName>
        <fullName evidence="5">Exodeoxyribonuclease 7 large subunit</fullName>
        <ecNumber evidence="5">3.1.11.6</ecNumber>
    </recommendedName>
    <alternativeName>
        <fullName evidence="5">Exodeoxyribonuclease VII large subunit</fullName>
        <shortName evidence="5">Exonuclease VII large subunit</shortName>
    </alternativeName>
</protein>
<sequence>MAEEPNTRDTPWRVAEVSDKLKGYIDRLGSVWVEGQISQWKDSTGNVFGRLKDLETDATLSFTIWSSVRVRNPGEFAQGDRVAVLLKPEWWVRTGELRMMVVHIKHVGIGDILEKIEKLRTQLAAEGLFDPARKKRLPILPHVIGLITGKDSDAEKDVLRNAHLRWPAVIFRTIHATVQGERSVPEILSALRELDADPAVEVIIIARGGGDFQNLLGFSDERLVRAVSATQTPVVSAIGHEADRPLLDEVADLRASTPTDAAKRVVPDVDEHIAMISGARSRMDSRLRTLLTAEKNHIMQLRSRPVLADPATMIDRHAEGVARQLVRGSELVERGVDRASAHIAQLRGQLEALSPLATLARGYAIVQSTDGRVIQTPTDAPDGTELILTVARGILAARSLGPGTATAASPEE</sequence>
<evidence type="ECO:0000256" key="3">
    <source>
        <dbReference type="ARBA" id="ARBA00022801"/>
    </source>
</evidence>
<evidence type="ECO:0000256" key="1">
    <source>
        <dbReference type="ARBA" id="ARBA00022490"/>
    </source>
</evidence>
<dbReference type="CDD" id="cd04489">
    <property type="entry name" value="ExoVII_LU_OBF"/>
    <property type="match status" value="1"/>
</dbReference>
<dbReference type="EMBL" id="NAEP01000044">
    <property type="protein sequence ID" value="PDQ34892.1"/>
    <property type="molecule type" value="Genomic_DNA"/>
</dbReference>
<dbReference type="GO" id="GO:0008855">
    <property type="term" value="F:exodeoxyribonuclease VII activity"/>
    <property type="evidence" value="ECO:0007669"/>
    <property type="project" value="UniProtKB-UniRule"/>
</dbReference>
<reference evidence="10" key="1">
    <citation type="submission" date="2017-03" db="EMBL/GenBank/DDBJ databases">
        <authorList>
            <person name="Lund M.B."/>
        </authorList>
    </citation>
    <scope>NUCLEOTIDE SEQUENCE [LARGE SCALE GENOMIC DNA]</scope>
</reference>
<dbReference type="GO" id="GO:0006308">
    <property type="term" value="P:DNA catabolic process"/>
    <property type="evidence" value="ECO:0007669"/>
    <property type="project" value="UniProtKB-UniRule"/>
</dbReference>
<accession>A0A2A6FPT3</accession>
<dbReference type="HAMAP" id="MF_00378">
    <property type="entry name" value="Exonuc_7_L"/>
    <property type="match status" value="1"/>
</dbReference>
<dbReference type="GO" id="GO:0005737">
    <property type="term" value="C:cytoplasm"/>
    <property type="evidence" value="ECO:0007669"/>
    <property type="project" value="UniProtKB-SubCell"/>
</dbReference>
<comment type="catalytic activity">
    <reaction evidence="5 6">
        <text>Exonucleolytic cleavage in either 5'- to 3'- or 3'- to 5'-direction to yield nucleoside 5'-phosphates.</text>
        <dbReference type="EC" id="3.1.11.6"/>
    </reaction>
</comment>
<dbReference type="InterPro" id="IPR003753">
    <property type="entry name" value="Exonuc_VII_L"/>
</dbReference>
<comment type="caution">
    <text evidence="9">The sequence shown here is derived from an EMBL/GenBank/DDBJ whole genome shotgun (WGS) entry which is preliminary data.</text>
</comment>
<evidence type="ECO:0000256" key="5">
    <source>
        <dbReference type="HAMAP-Rule" id="MF_00378"/>
    </source>
</evidence>
<dbReference type="PANTHER" id="PTHR30008">
    <property type="entry name" value="EXODEOXYRIBONUCLEASE 7 LARGE SUBUNIT"/>
    <property type="match status" value="1"/>
</dbReference>
<comment type="subcellular location">
    <subcellularLocation>
        <location evidence="5 6">Cytoplasm</location>
    </subcellularLocation>
</comment>
<dbReference type="Pfam" id="PF02601">
    <property type="entry name" value="Exonuc_VII_L"/>
    <property type="match status" value="1"/>
</dbReference>
<dbReference type="NCBIfam" id="TIGR00237">
    <property type="entry name" value="xseA"/>
    <property type="match status" value="1"/>
</dbReference>
<dbReference type="InterPro" id="IPR020579">
    <property type="entry name" value="Exonuc_VII_lsu_C"/>
</dbReference>
<name>A0A2A6FPT3_9MICO</name>
<dbReference type="AlphaFoldDB" id="A0A2A6FPT3"/>